<dbReference type="PROSITE" id="PS50914">
    <property type="entry name" value="BON"/>
    <property type="match status" value="1"/>
</dbReference>
<dbReference type="Pfam" id="PF04972">
    <property type="entry name" value="BON"/>
    <property type="match status" value="1"/>
</dbReference>
<feature type="signal peptide" evidence="2">
    <location>
        <begin position="1"/>
        <end position="19"/>
    </location>
</feature>
<evidence type="ECO:0000313" key="4">
    <source>
        <dbReference type="EMBL" id="CAA9296573.1"/>
    </source>
</evidence>
<dbReference type="AlphaFoldDB" id="A0A6J4K5Y5"/>
<organism evidence="4">
    <name type="scientific">uncultured Armatimonadetes bacterium</name>
    <dbReference type="NCBI Taxonomy" id="157466"/>
    <lineage>
        <taxon>Bacteria</taxon>
        <taxon>Bacillati</taxon>
        <taxon>Armatimonadota</taxon>
        <taxon>environmental samples</taxon>
    </lineage>
</organism>
<keyword evidence="2" id="KW-0732">Signal</keyword>
<feature type="domain" description="BON" evidence="3">
    <location>
        <begin position="88"/>
        <end position="160"/>
    </location>
</feature>
<name>A0A6J4K5Y5_9BACT</name>
<feature type="region of interest" description="Disordered" evidence="1">
    <location>
        <begin position="27"/>
        <end position="79"/>
    </location>
</feature>
<dbReference type="PROSITE" id="PS51257">
    <property type="entry name" value="PROKAR_LIPOPROTEIN"/>
    <property type="match status" value="1"/>
</dbReference>
<evidence type="ECO:0000256" key="2">
    <source>
        <dbReference type="SAM" id="SignalP"/>
    </source>
</evidence>
<evidence type="ECO:0000259" key="3">
    <source>
        <dbReference type="PROSITE" id="PS50914"/>
    </source>
</evidence>
<dbReference type="EMBL" id="CADCTO010000676">
    <property type="protein sequence ID" value="CAA9296573.1"/>
    <property type="molecule type" value="Genomic_DNA"/>
</dbReference>
<proteinExistence type="predicted"/>
<feature type="compositionally biased region" description="Basic and acidic residues" evidence="1">
    <location>
        <begin position="31"/>
        <end position="69"/>
    </location>
</feature>
<feature type="chain" id="PRO_5026715614" description="BON domain-containing protein" evidence="2">
    <location>
        <begin position="20"/>
        <end position="160"/>
    </location>
</feature>
<evidence type="ECO:0000256" key="1">
    <source>
        <dbReference type="SAM" id="MobiDB-lite"/>
    </source>
</evidence>
<gene>
    <name evidence="4" type="ORF">AVDCRST_MAG63-4837</name>
</gene>
<accession>A0A6J4K5Y5</accession>
<reference evidence="4" key="1">
    <citation type="submission" date="2020-02" db="EMBL/GenBank/DDBJ databases">
        <authorList>
            <person name="Meier V. D."/>
        </authorList>
    </citation>
    <scope>NUCLEOTIDE SEQUENCE</scope>
    <source>
        <strain evidence="4">AVDCRST_MAG63</strain>
    </source>
</reference>
<dbReference type="InterPro" id="IPR007055">
    <property type="entry name" value="BON_dom"/>
</dbReference>
<protein>
    <recommendedName>
        <fullName evidence="3">BON domain-containing protein</fullName>
    </recommendedName>
</protein>
<sequence length="160" mass="16811">MKTKTLVLAAGFLAAFSVAGCQRTAEGVSEDAQRNTEKVAEETREAGKEVGDATRDAGREVKEETREAGRAVGQATEGAAEATQDAAQVAILTPKVKNALYADQKISGYKLNVDTLADQKVVRITGTAPTAAEKNRITQVAQKALEGSSFKVQNNVTVGS</sequence>